<organism evidence="1 2">
    <name type="scientific">Paenibacillus xerothermodurans</name>
    <dbReference type="NCBI Taxonomy" id="1977292"/>
    <lineage>
        <taxon>Bacteria</taxon>
        <taxon>Bacillati</taxon>
        <taxon>Bacillota</taxon>
        <taxon>Bacilli</taxon>
        <taxon>Bacillales</taxon>
        <taxon>Paenibacillaceae</taxon>
        <taxon>Paenibacillus</taxon>
    </lineage>
</organism>
<accession>A0A2W1NV45</accession>
<comment type="caution">
    <text evidence="1">The sequence shown here is derived from an EMBL/GenBank/DDBJ whole genome shotgun (WGS) entry which is preliminary data.</text>
</comment>
<dbReference type="AlphaFoldDB" id="A0A2W1NV45"/>
<evidence type="ECO:0000313" key="2">
    <source>
        <dbReference type="Proteomes" id="UP000214746"/>
    </source>
</evidence>
<dbReference type="EMBL" id="NHRJ02000002">
    <property type="protein sequence ID" value="PZE21636.1"/>
    <property type="molecule type" value="Genomic_DNA"/>
</dbReference>
<gene>
    <name evidence="1" type="ORF">CBW46_004215</name>
</gene>
<dbReference type="RefSeq" id="WP_089198778.1">
    <property type="nucleotide sequence ID" value="NZ_NHRJ02000002.1"/>
</dbReference>
<keyword evidence="2" id="KW-1185">Reference proteome</keyword>
<sequence length="65" mass="6969">MAPTGTLIHLHEEQLQQDIAGRSVSGSELLLPCVLYITNGFYADVDAGWAGEAMCDTTGFQIGVR</sequence>
<reference evidence="1" key="1">
    <citation type="submission" date="2018-06" db="EMBL/GenBank/DDBJ databases">
        <title>Paenibacillus xerothermodurans sp. nov. an extremely dry heat resistant spore forming bacterium isolated from the soil of Cape Canaveral, Florida.</title>
        <authorList>
            <person name="Seuylemezian A."/>
            <person name="Kaur N."/>
            <person name="Patil P."/>
            <person name="Patil P."/>
            <person name="Mayilraj S."/>
            <person name="Vaishampayan P."/>
        </authorList>
    </citation>
    <scope>NUCLEOTIDE SEQUENCE [LARGE SCALE GENOMIC DNA]</scope>
    <source>
        <strain evidence="1">ATCC 27380</strain>
    </source>
</reference>
<proteinExistence type="predicted"/>
<dbReference type="Proteomes" id="UP000214746">
    <property type="component" value="Unassembled WGS sequence"/>
</dbReference>
<protein>
    <submittedName>
        <fullName evidence="1">Uncharacterized protein</fullName>
    </submittedName>
</protein>
<evidence type="ECO:0000313" key="1">
    <source>
        <dbReference type="EMBL" id="PZE21636.1"/>
    </source>
</evidence>
<name>A0A2W1NV45_PAEXE</name>